<dbReference type="InterPro" id="IPR034751">
    <property type="entry name" value="Yippee"/>
</dbReference>
<accession>A0AA36NJK2</accession>
<dbReference type="Pfam" id="PF01535">
    <property type="entry name" value="PPR"/>
    <property type="match status" value="1"/>
</dbReference>
<dbReference type="InterPro" id="IPR004910">
    <property type="entry name" value="Yippee/Mis18/Cereblon"/>
</dbReference>
<dbReference type="InterPro" id="IPR011990">
    <property type="entry name" value="TPR-like_helical_dom_sf"/>
</dbReference>
<keyword evidence="7" id="KW-1185">Reference proteome</keyword>
<comment type="caution">
    <text evidence="6">The sequence shown here is derived from an EMBL/GenBank/DDBJ whole genome shotgun (WGS) entry which is preliminary data.</text>
</comment>
<dbReference type="AlphaFoldDB" id="A0AA36NJK2"/>
<proteinExistence type="inferred from homology"/>
<evidence type="ECO:0000313" key="6">
    <source>
        <dbReference type="EMBL" id="CAJ1404813.1"/>
    </source>
</evidence>
<gene>
    <name evidence="6" type="ORF">EVOR1521_LOCUS27193</name>
</gene>
<protein>
    <recommendedName>
        <fullName evidence="5">Yippee domain-containing protein</fullName>
    </recommendedName>
</protein>
<name>A0AA36NJK2_9DINO</name>
<organism evidence="6 7">
    <name type="scientific">Effrenium voratum</name>
    <dbReference type="NCBI Taxonomy" id="2562239"/>
    <lineage>
        <taxon>Eukaryota</taxon>
        <taxon>Sar</taxon>
        <taxon>Alveolata</taxon>
        <taxon>Dinophyceae</taxon>
        <taxon>Suessiales</taxon>
        <taxon>Symbiodiniaceae</taxon>
        <taxon>Effrenium</taxon>
    </lineage>
</organism>
<sequence length="1138" mass="124228">MDVTGSDDQNSTGCYGRSRLFLPLEMMLRTGGVKGANIYEQLLELAQVRLAPGLGLAEKTPITTHRWRDFLQELHSRGRMSCAPAAALLFILRAELLWTSLLADDIATCRQLRTAAAQAEAQAPLEEYPSLRAAADAVMQSDGWQPWREALRVGEQMARGAFEVMSRWRWRCGHLTDRSQVALACWQPFLGPVPGEQHACVAGLSPLGRASPGSFYHFTRGLLVEAFRILRSRFGSFRLRLALGDLTYPCDHRHNFMDFFGAFLDHPVTVDPGCELSRRRNLPVLGLPFASRSFCELRAPLRAAVPRTGASAPVFLLLRRNPAGTPTRAPTNQAAVTQAARHVCKQSRLSCRDLALEDLSWARQLLLLRRTKALVGSHGSGVGAAMLWLPSAAAVLEFMPRGCWWCAFAVGAALPNCTSRRAQLTLVISTTADTPPASPHRPHPLIGCADGEASTFGLRRDLRRHVALRGFHVLRAVLRRGPRAARGLRHVQPACAGAALQVYEGKAEAPCCSVGVARAGAMAWMWEPAAATYALRRLSASDALDALTEMTDLQVEVNVIHVSSVIAVCSKEAAWQQASALLLGLGAAKLRADVVVFNSALRAQALAVRWQAALQLLPCMLGQMMTPNSKSTSIASSACASAALWQESVALAKDPDKDVVPGNTAIHACGRSFAWHKALQMSEAMKMGLELDQVAQAAALNACVASSSWQQAVAMGETFEEKAVPDVVLHSSLMTAYAEGILWQESLRLLHDMAVKRCSPDQFSFSNVISTCESAGQWQWALWVFDCLQQEFLPNVVAYTAAMTAARDWRQVLDLLRKMLQHESPNERTLMAAMDACAKGRQWSTALCLLAGSWRWRIKVSQASYTVALGACSGNWQRALSLVYGMPMLALPPNEITLSAATGACERSSCWALAVRLLSSGAPCLLRLGTAIGACEDVAQWRMALALHSSQVEVEGEDEQRGNGRNAALSACAAAGRWRRAMLTLERVCPTTITFNSLLNACEKGGQWLQALRIMGHMGYRRHAKADKGIQAAVLSCTQLQQWKPAAELLEQLEAPVFLADGYAAVASLARKGPLEDSVMTTGLHTIRCLFCVVCQERVGWKYEVAFEEDQKYKEGRFILEEELLSSSIDFRLAGNAF</sequence>
<dbReference type="InterPro" id="IPR002885">
    <property type="entry name" value="PPR_rpt"/>
</dbReference>
<evidence type="ECO:0000256" key="3">
    <source>
        <dbReference type="ARBA" id="ARBA00022833"/>
    </source>
</evidence>
<comment type="similarity">
    <text evidence="1">Belongs to the PPR family. P subfamily.</text>
</comment>
<reference evidence="6" key="1">
    <citation type="submission" date="2023-08" db="EMBL/GenBank/DDBJ databases">
        <authorList>
            <person name="Chen Y."/>
            <person name="Shah S."/>
            <person name="Dougan E. K."/>
            <person name="Thang M."/>
            <person name="Chan C."/>
        </authorList>
    </citation>
    <scope>NUCLEOTIDE SEQUENCE</scope>
</reference>
<dbReference type="Pfam" id="PF03226">
    <property type="entry name" value="Yippee-Mis18"/>
    <property type="match status" value="1"/>
</dbReference>
<dbReference type="PANTHER" id="PTHR46128">
    <property type="entry name" value="MITOCHONDRIAL GROUP I INTRON SPLICING FACTOR CCM1"/>
    <property type="match status" value="1"/>
</dbReference>
<evidence type="ECO:0000259" key="5">
    <source>
        <dbReference type="PROSITE" id="PS51792"/>
    </source>
</evidence>
<dbReference type="GO" id="GO:0046872">
    <property type="term" value="F:metal ion binding"/>
    <property type="evidence" value="ECO:0007669"/>
    <property type="project" value="UniProtKB-KW"/>
</dbReference>
<evidence type="ECO:0000256" key="2">
    <source>
        <dbReference type="ARBA" id="ARBA00022723"/>
    </source>
</evidence>
<keyword evidence="2" id="KW-0479">Metal-binding</keyword>
<dbReference type="EMBL" id="CAUJNA010003557">
    <property type="protein sequence ID" value="CAJ1404813.1"/>
    <property type="molecule type" value="Genomic_DNA"/>
</dbReference>
<feature type="repeat" description="PPR" evidence="4">
    <location>
        <begin position="726"/>
        <end position="760"/>
    </location>
</feature>
<dbReference type="PANTHER" id="PTHR46128:SF329">
    <property type="entry name" value="MITOCHONDRIAL GROUP I INTRON SPLICING FACTOR DMR1"/>
    <property type="match status" value="1"/>
</dbReference>
<evidence type="ECO:0000313" key="7">
    <source>
        <dbReference type="Proteomes" id="UP001178507"/>
    </source>
</evidence>
<evidence type="ECO:0000256" key="4">
    <source>
        <dbReference type="PROSITE-ProRule" id="PRU00708"/>
    </source>
</evidence>
<evidence type="ECO:0000256" key="1">
    <source>
        <dbReference type="ARBA" id="ARBA00007626"/>
    </source>
</evidence>
<dbReference type="Proteomes" id="UP001178507">
    <property type="component" value="Unassembled WGS sequence"/>
</dbReference>
<dbReference type="InterPro" id="IPR050872">
    <property type="entry name" value="PPR_P_subfamily"/>
</dbReference>
<feature type="domain" description="Yippee" evidence="5">
    <location>
        <begin position="1033"/>
        <end position="1129"/>
    </location>
</feature>
<keyword evidence="3" id="KW-0862">Zinc</keyword>
<dbReference type="PROSITE" id="PS51792">
    <property type="entry name" value="YIPPEE"/>
    <property type="match status" value="1"/>
</dbReference>
<dbReference type="PROSITE" id="PS51375">
    <property type="entry name" value="PPR"/>
    <property type="match status" value="1"/>
</dbReference>
<dbReference type="Gene3D" id="1.25.40.10">
    <property type="entry name" value="Tetratricopeptide repeat domain"/>
    <property type="match status" value="4"/>
</dbReference>